<dbReference type="PANTHER" id="PTHR11339">
    <property type="entry name" value="EXTRACELLULAR MATRIX GLYCOPROTEIN RELATED"/>
    <property type="match status" value="1"/>
</dbReference>
<dbReference type="SMART" id="SM00216">
    <property type="entry name" value="VWD"/>
    <property type="match status" value="1"/>
</dbReference>
<dbReference type="InterPro" id="IPR001846">
    <property type="entry name" value="VWF_type-D"/>
</dbReference>
<evidence type="ECO:0000256" key="1">
    <source>
        <dbReference type="ARBA" id="ARBA00023157"/>
    </source>
</evidence>
<protein>
    <recommendedName>
        <fullName evidence="3">VWFD domain-containing protein</fullName>
    </recommendedName>
</protein>
<name>A0A8S4N823_OWEFU</name>
<evidence type="ECO:0000313" key="4">
    <source>
        <dbReference type="EMBL" id="CAH1777132.1"/>
    </source>
</evidence>
<keyword evidence="5" id="KW-1185">Reference proteome</keyword>
<evidence type="ECO:0000259" key="3">
    <source>
        <dbReference type="PROSITE" id="PS51233"/>
    </source>
</evidence>
<feature type="non-terminal residue" evidence="4">
    <location>
        <position position="1"/>
    </location>
</feature>
<keyword evidence="1" id="KW-1015">Disulfide bond</keyword>
<feature type="domain" description="VWFD" evidence="3">
    <location>
        <begin position="176"/>
        <end position="372"/>
    </location>
</feature>
<evidence type="ECO:0000313" key="5">
    <source>
        <dbReference type="Proteomes" id="UP000749559"/>
    </source>
</evidence>
<dbReference type="PROSITE" id="PS51233">
    <property type="entry name" value="VWFD"/>
    <property type="match status" value="1"/>
</dbReference>
<gene>
    <name evidence="4" type="ORF">OFUS_LOCUS4216</name>
</gene>
<dbReference type="Proteomes" id="UP000749559">
    <property type="component" value="Unassembled WGS sequence"/>
</dbReference>
<sequence>MEFKTCIAKCSKRPDVCPPTSDPEYGGSPARVCCINSTWYRTQGGQAYSSQNIPDGENVAHLCPKGQVYKVFNHNKCGCSDESDSEICTWGPWSNETLCTSCDQSCSQFCLRYRKKHPPQNNGNDCVGPSMEYAIRKCIGGDCVNHSSLYLQANSTTPKHEKDDQKNDERISLKPKRCWGYGDVHHSTFDGLKYDFQGVCKYTLVEDITQGFFRVFVKNRKWKLTGTSVTQYVEIHIAGDVVILDGPGLKRIKVNGNHIKQSSLPYNNARWYTANVVSNSLTFESTPLSLSIKFIVHPYSNRPAAPGYGDVWVTLGRQWMQKVDGLCKNYDDIIQNDWKDKNGNYLAEKDTNKESLLGTSYKVNDPQEPRCVDIVRTKTLPSTPIIMAAASKFCRSIIMRSGFFKQVVDRMTVEEIKTWEANCKMDLNAEPKARCDILEAFVITYRNNARDIIGWRENFNCTIEC</sequence>
<dbReference type="Pfam" id="PF00094">
    <property type="entry name" value="VWD"/>
    <property type="match status" value="1"/>
</dbReference>
<dbReference type="InterPro" id="IPR050780">
    <property type="entry name" value="Mucin_vWF_Thrombospondin_sf"/>
</dbReference>
<dbReference type="EMBL" id="CAIIXF020000002">
    <property type="protein sequence ID" value="CAH1777132.1"/>
    <property type="molecule type" value="Genomic_DNA"/>
</dbReference>
<accession>A0A8S4N823</accession>
<dbReference type="AlphaFoldDB" id="A0A8S4N823"/>
<keyword evidence="2" id="KW-0325">Glycoprotein</keyword>
<evidence type="ECO:0000256" key="2">
    <source>
        <dbReference type="ARBA" id="ARBA00023180"/>
    </source>
</evidence>
<comment type="caution">
    <text evidence="4">The sequence shown here is derived from an EMBL/GenBank/DDBJ whole genome shotgun (WGS) entry which is preliminary data.</text>
</comment>
<proteinExistence type="predicted"/>
<organism evidence="4 5">
    <name type="scientific">Owenia fusiformis</name>
    <name type="common">Polychaete worm</name>
    <dbReference type="NCBI Taxonomy" id="6347"/>
    <lineage>
        <taxon>Eukaryota</taxon>
        <taxon>Metazoa</taxon>
        <taxon>Spiralia</taxon>
        <taxon>Lophotrochozoa</taxon>
        <taxon>Annelida</taxon>
        <taxon>Polychaeta</taxon>
        <taxon>Sedentaria</taxon>
        <taxon>Canalipalpata</taxon>
        <taxon>Sabellida</taxon>
        <taxon>Oweniida</taxon>
        <taxon>Oweniidae</taxon>
        <taxon>Owenia</taxon>
    </lineage>
</organism>
<reference evidence="4" key="1">
    <citation type="submission" date="2022-03" db="EMBL/GenBank/DDBJ databases">
        <authorList>
            <person name="Martin C."/>
        </authorList>
    </citation>
    <scope>NUCLEOTIDE SEQUENCE</scope>
</reference>